<proteinExistence type="inferred from homology"/>
<organism evidence="14 15">
    <name type="scientific">Novispirillum itersonii</name>
    <name type="common">Aquaspirillum itersonii</name>
    <dbReference type="NCBI Taxonomy" id="189"/>
    <lineage>
        <taxon>Bacteria</taxon>
        <taxon>Pseudomonadati</taxon>
        <taxon>Pseudomonadota</taxon>
        <taxon>Alphaproteobacteria</taxon>
        <taxon>Rhodospirillales</taxon>
        <taxon>Novispirillaceae</taxon>
        <taxon>Novispirillum</taxon>
    </lineage>
</organism>
<evidence type="ECO:0000313" key="15">
    <source>
        <dbReference type="Proteomes" id="UP000544872"/>
    </source>
</evidence>
<gene>
    <name evidence="14" type="ORF">FHS48_002081</name>
</gene>
<keyword evidence="7 11" id="KW-0479">Metal-binding</keyword>
<dbReference type="SUPFAM" id="SSF63867">
    <property type="entry name" value="MoeA C-terminal domain-like"/>
    <property type="match status" value="1"/>
</dbReference>
<dbReference type="Pfam" id="PF00994">
    <property type="entry name" value="MoCF_biosynth"/>
    <property type="match status" value="1"/>
</dbReference>
<dbReference type="Pfam" id="PF03453">
    <property type="entry name" value="MoeA_N"/>
    <property type="match status" value="1"/>
</dbReference>
<dbReference type="InterPro" id="IPR008284">
    <property type="entry name" value="MoCF_biosynth_CS"/>
</dbReference>
<dbReference type="EMBL" id="JACIIX010000007">
    <property type="protein sequence ID" value="MBB6210656.1"/>
    <property type="molecule type" value="Genomic_DNA"/>
</dbReference>
<dbReference type="SUPFAM" id="SSF53218">
    <property type="entry name" value="Molybdenum cofactor biosynthesis proteins"/>
    <property type="match status" value="1"/>
</dbReference>
<evidence type="ECO:0000256" key="6">
    <source>
        <dbReference type="ARBA" id="ARBA00022679"/>
    </source>
</evidence>
<keyword evidence="15" id="KW-1185">Reference proteome</keyword>
<evidence type="ECO:0000256" key="9">
    <source>
        <dbReference type="ARBA" id="ARBA00023150"/>
    </source>
</evidence>
<dbReference type="InterPro" id="IPR005110">
    <property type="entry name" value="MoeA_linker/N"/>
</dbReference>
<evidence type="ECO:0000256" key="1">
    <source>
        <dbReference type="ARBA" id="ARBA00001946"/>
    </source>
</evidence>
<dbReference type="PROSITE" id="PS01079">
    <property type="entry name" value="MOCF_BIOSYNTHESIS_2"/>
    <property type="match status" value="1"/>
</dbReference>
<evidence type="ECO:0000256" key="11">
    <source>
        <dbReference type="RuleBase" id="RU365090"/>
    </source>
</evidence>
<dbReference type="Gene3D" id="2.40.340.10">
    <property type="entry name" value="MoeA, C-terminal, domain IV"/>
    <property type="match status" value="1"/>
</dbReference>
<evidence type="ECO:0000256" key="5">
    <source>
        <dbReference type="ARBA" id="ARBA00022505"/>
    </source>
</evidence>
<dbReference type="Pfam" id="PF03454">
    <property type="entry name" value="MoeA_C"/>
    <property type="match status" value="1"/>
</dbReference>
<dbReference type="InterPro" id="IPR036135">
    <property type="entry name" value="MoeA_linker/N_sf"/>
</dbReference>
<dbReference type="AlphaFoldDB" id="A0A7W9ZFQ4"/>
<dbReference type="InterPro" id="IPR005111">
    <property type="entry name" value="MoeA_C_domain_IV"/>
</dbReference>
<feature type="domain" description="MoaB/Mog" evidence="13">
    <location>
        <begin position="204"/>
        <end position="346"/>
    </location>
</feature>
<dbReference type="UniPathway" id="UPA00344"/>
<dbReference type="SMART" id="SM00852">
    <property type="entry name" value="MoCF_biosynth"/>
    <property type="match status" value="1"/>
</dbReference>
<comment type="function">
    <text evidence="2 11">Catalyzes the insertion of molybdate into adenylated molybdopterin with the concomitant release of AMP.</text>
</comment>
<dbReference type="PANTHER" id="PTHR10192">
    <property type="entry name" value="MOLYBDOPTERIN BIOSYNTHESIS PROTEIN"/>
    <property type="match status" value="1"/>
</dbReference>
<reference evidence="14 15" key="1">
    <citation type="submission" date="2020-08" db="EMBL/GenBank/DDBJ databases">
        <title>Genomic Encyclopedia of Type Strains, Phase IV (KMG-IV): sequencing the most valuable type-strain genomes for metagenomic binning, comparative biology and taxonomic classification.</title>
        <authorList>
            <person name="Goeker M."/>
        </authorList>
    </citation>
    <scope>NUCLEOTIDE SEQUENCE [LARGE SCALE GENOMIC DNA]</scope>
    <source>
        <strain evidence="14 15">DSM 11590</strain>
    </source>
</reference>
<dbReference type="InterPro" id="IPR001453">
    <property type="entry name" value="MoaB/Mog_dom"/>
</dbReference>
<dbReference type="NCBIfam" id="TIGR00177">
    <property type="entry name" value="molyb_syn"/>
    <property type="match status" value="1"/>
</dbReference>
<dbReference type="InterPro" id="IPR038987">
    <property type="entry name" value="MoeA-like"/>
</dbReference>
<dbReference type="SUPFAM" id="SSF63882">
    <property type="entry name" value="MoeA N-terminal region -like"/>
    <property type="match status" value="1"/>
</dbReference>
<comment type="caution">
    <text evidence="14">The sequence shown here is derived from an EMBL/GenBank/DDBJ whole genome shotgun (WGS) entry which is preliminary data.</text>
</comment>
<dbReference type="FunFam" id="3.40.980.10:FF:000004">
    <property type="entry name" value="Molybdopterin molybdenumtransferase"/>
    <property type="match status" value="1"/>
</dbReference>
<evidence type="ECO:0000256" key="10">
    <source>
        <dbReference type="ARBA" id="ARBA00047317"/>
    </source>
</evidence>
<protein>
    <recommendedName>
        <fullName evidence="11">Molybdopterin molybdenumtransferase</fullName>
        <ecNumber evidence="11">2.10.1.1</ecNumber>
    </recommendedName>
</protein>
<dbReference type="GO" id="GO:0006777">
    <property type="term" value="P:Mo-molybdopterin cofactor biosynthetic process"/>
    <property type="evidence" value="ECO:0007669"/>
    <property type="project" value="UniProtKB-UniRule"/>
</dbReference>
<dbReference type="InterPro" id="IPR036425">
    <property type="entry name" value="MoaB/Mog-like_dom_sf"/>
</dbReference>
<evidence type="ECO:0000259" key="13">
    <source>
        <dbReference type="SMART" id="SM00852"/>
    </source>
</evidence>
<dbReference type="Gene3D" id="3.90.105.10">
    <property type="entry name" value="Molybdopterin biosynthesis moea protein, domain 2"/>
    <property type="match status" value="1"/>
</dbReference>
<dbReference type="NCBIfam" id="NF045515">
    <property type="entry name" value="Glp_gephyrin"/>
    <property type="match status" value="1"/>
</dbReference>
<sequence>MMPDPLLPAASTPASDDCACHGPQGPEQTIGSLLARLLPGLSAVEGNALCPLRQARGRVLAEDLVTDQPIPSFRRSAMDGYALRQEDCPDGAASLSLPVRGRVAAGDSGLGLPDGPGAVRIFTGAALPPDCDRVVMQEDCDSDGSSVLIRRIPAAGANVRLPGDDLAAGSVALTAGTRLDARHIACAASLGLSHVPVRRRLRVAVLSTGSELTEPGQPLPPGAIYNSNRFLLATRLEDAGFEVIDLPAVSDDPAQVQAALRAAAACDAVITSGGVSVGEEDHVKGAVLAVGGRIDHWRLAIKPGKPVAVGALPGPEGQETLFLGLPGNPNAVFVTLMLIGLPLLRALAGTPYRPPLSFPVRLTEGFRRKTGREEYVSVTLHPGPDGIPLASRSGHGSSAQQSALVAADALMIVPAACGQADSGMVFPALPIA</sequence>
<dbReference type="CDD" id="cd00887">
    <property type="entry name" value="MoeA"/>
    <property type="match status" value="1"/>
</dbReference>
<comment type="cofactor">
    <cofactor evidence="1 11">
        <name>Mg(2+)</name>
        <dbReference type="ChEBI" id="CHEBI:18420"/>
    </cofactor>
</comment>
<dbReference type="GO" id="GO:0061599">
    <property type="term" value="F:molybdopterin molybdotransferase activity"/>
    <property type="evidence" value="ECO:0007669"/>
    <property type="project" value="UniProtKB-UniRule"/>
</dbReference>
<keyword evidence="8 11" id="KW-0460">Magnesium</keyword>
<dbReference type="PANTHER" id="PTHR10192:SF5">
    <property type="entry name" value="GEPHYRIN"/>
    <property type="match status" value="1"/>
</dbReference>
<evidence type="ECO:0000256" key="3">
    <source>
        <dbReference type="ARBA" id="ARBA00005046"/>
    </source>
</evidence>
<evidence type="ECO:0000256" key="7">
    <source>
        <dbReference type="ARBA" id="ARBA00022723"/>
    </source>
</evidence>
<feature type="region of interest" description="Disordered" evidence="12">
    <location>
        <begin position="1"/>
        <end position="23"/>
    </location>
</feature>
<comment type="pathway">
    <text evidence="3 11">Cofactor biosynthesis; molybdopterin biosynthesis.</text>
</comment>
<evidence type="ECO:0000256" key="2">
    <source>
        <dbReference type="ARBA" id="ARBA00002901"/>
    </source>
</evidence>
<name>A0A7W9ZFQ4_NOVIT</name>
<dbReference type="GO" id="GO:0005829">
    <property type="term" value="C:cytosol"/>
    <property type="evidence" value="ECO:0007669"/>
    <property type="project" value="TreeGrafter"/>
</dbReference>
<dbReference type="Proteomes" id="UP000544872">
    <property type="component" value="Unassembled WGS sequence"/>
</dbReference>
<evidence type="ECO:0000313" key="14">
    <source>
        <dbReference type="EMBL" id="MBB6210656.1"/>
    </source>
</evidence>
<comment type="catalytic activity">
    <reaction evidence="10">
        <text>adenylyl-molybdopterin + molybdate = Mo-molybdopterin + AMP + H(+)</text>
        <dbReference type="Rhea" id="RHEA:35047"/>
        <dbReference type="ChEBI" id="CHEBI:15378"/>
        <dbReference type="ChEBI" id="CHEBI:36264"/>
        <dbReference type="ChEBI" id="CHEBI:62727"/>
        <dbReference type="ChEBI" id="CHEBI:71302"/>
        <dbReference type="ChEBI" id="CHEBI:456215"/>
        <dbReference type="EC" id="2.10.1.1"/>
    </reaction>
</comment>
<dbReference type="Gene3D" id="2.170.190.11">
    <property type="entry name" value="Molybdopterin biosynthesis moea protein, domain 3"/>
    <property type="match status" value="1"/>
</dbReference>
<comment type="similarity">
    <text evidence="4 11">Belongs to the MoeA family.</text>
</comment>
<accession>A0A7W9ZFQ4</accession>
<evidence type="ECO:0000256" key="12">
    <source>
        <dbReference type="SAM" id="MobiDB-lite"/>
    </source>
</evidence>
<dbReference type="InterPro" id="IPR036688">
    <property type="entry name" value="MoeA_C_domain_IV_sf"/>
</dbReference>
<evidence type="ECO:0000256" key="4">
    <source>
        <dbReference type="ARBA" id="ARBA00010763"/>
    </source>
</evidence>
<dbReference type="RefSeq" id="WP_184263488.1">
    <property type="nucleotide sequence ID" value="NZ_JACIIX010000007.1"/>
</dbReference>
<keyword evidence="5 11" id="KW-0500">Molybdenum</keyword>
<keyword evidence="9 11" id="KW-0501">Molybdenum cofactor biosynthesis</keyword>
<dbReference type="Gene3D" id="3.40.980.10">
    <property type="entry name" value="MoaB/Mog-like domain"/>
    <property type="match status" value="1"/>
</dbReference>
<keyword evidence="6 11" id="KW-0808">Transferase</keyword>
<dbReference type="EC" id="2.10.1.1" evidence="11"/>
<evidence type="ECO:0000256" key="8">
    <source>
        <dbReference type="ARBA" id="ARBA00022842"/>
    </source>
</evidence>
<dbReference type="GO" id="GO:0046872">
    <property type="term" value="F:metal ion binding"/>
    <property type="evidence" value="ECO:0007669"/>
    <property type="project" value="UniProtKB-UniRule"/>
</dbReference>